<accession>A0A371I864</accession>
<gene>
    <name evidence="1" type="ORF">CR513_04158</name>
</gene>
<organism evidence="1 2">
    <name type="scientific">Mucuna pruriens</name>
    <name type="common">Velvet bean</name>
    <name type="synonym">Dolichos pruriens</name>
    <dbReference type="NCBI Taxonomy" id="157652"/>
    <lineage>
        <taxon>Eukaryota</taxon>
        <taxon>Viridiplantae</taxon>
        <taxon>Streptophyta</taxon>
        <taxon>Embryophyta</taxon>
        <taxon>Tracheophyta</taxon>
        <taxon>Spermatophyta</taxon>
        <taxon>Magnoliopsida</taxon>
        <taxon>eudicotyledons</taxon>
        <taxon>Gunneridae</taxon>
        <taxon>Pentapetalae</taxon>
        <taxon>rosids</taxon>
        <taxon>fabids</taxon>
        <taxon>Fabales</taxon>
        <taxon>Fabaceae</taxon>
        <taxon>Papilionoideae</taxon>
        <taxon>50 kb inversion clade</taxon>
        <taxon>NPAAA clade</taxon>
        <taxon>indigoferoid/millettioid clade</taxon>
        <taxon>Phaseoleae</taxon>
        <taxon>Mucuna</taxon>
    </lineage>
</organism>
<keyword evidence="2" id="KW-1185">Reference proteome</keyword>
<evidence type="ECO:0000313" key="2">
    <source>
        <dbReference type="Proteomes" id="UP000257109"/>
    </source>
</evidence>
<evidence type="ECO:0000313" key="1">
    <source>
        <dbReference type="EMBL" id="RDY11215.1"/>
    </source>
</evidence>
<dbReference type="Proteomes" id="UP000257109">
    <property type="component" value="Unassembled WGS sequence"/>
</dbReference>
<sequence length="116" mass="13074">MLIVKNNSQLVTGQVKGKYQARIGTLEEFILLHVPCEQNERVDLLAKLVSTQKGGLHKTVIPEALGHPTIDSRVLYTVQNQTVTYFYRASLKQWKVEAANRVILRGLCKQLEEAKG</sequence>
<dbReference type="OrthoDB" id="1740909at2759"/>
<comment type="caution">
    <text evidence="1">The sequence shown here is derived from an EMBL/GenBank/DDBJ whole genome shotgun (WGS) entry which is preliminary data.</text>
</comment>
<name>A0A371I864_MUCPR</name>
<protein>
    <submittedName>
        <fullName evidence="1">Uncharacterized protein</fullName>
    </submittedName>
</protein>
<dbReference type="EMBL" id="QJKJ01000685">
    <property type="protein sequence ID" value="RDY11215.1"/>
    <property type="molecule type" value="Genomic_DNA"/>
</dbReference>
<dbReference type="AlphaFoldDB" id="A0A371I864"/>
<feature type="non-terminal residue" evidence="1">
    <location>
        <position position="1"/>
    </location>
</feature>
<proteinExistence type="predicted"/>
<reference evidence="1" key="1">
    <citation type="submission" date="2018-05" db="EMBL/GenBank/DDBJ databases">
        <title>Draft genome of Mucuna pruriens seed.</title>
        <authorList>
            <person name="Nnadi N.E."/>
            <person name="Vos R."/>
            <person name="Hasami M.H."/>
            <person name="Devisetty U.K."/>
            <person name="Aguiy J.C."/>
        </authorList>
    </citation>
    <scope>NUCLEOTIDE SEQUENCE [LARGE SCALE GENOMIC DNA]</scope>
    <source>
        <strain evidence="1">JCA_2017</strain>
    </source>
</reference>